<dbReference type="RefSeq" id="WP_179508695.1">
    <property type="nucleotide sequence ID" value="NZ_JACCBY010000002.1"/>
</dbReference>
<feature type="compositionally biased region" description="Basic and acidic residues" evidence="1">
    <location>
        <begin position="1"/>
        <end position="17"/>
    </location>
</feature>
<name>A0A7Y9FN13_9SPHN</name>
<evidence type="ECO:0000313" key="2">
    <source>
        <dbReference type="EMBL" id="NYD90264.1"/>
    </source>
</evidence>
<accession>A0A7Y9FN13</accession>
<dbReference type="Proteomes" id="UP000517753">
    <property type="component" value="Unassembled WGS sequence"/>
</dbReference>
<sequence length="49" mass="5125">MTDPNRPDDQAENDHTIDPLAPTENADTEESGAGYGNHGEGQGSVNDNA</sequence>
<dbReference type="AlphaFoldDB" id="A0A7Y9FN13"/>
<comment type="caution">
    <text evidence="2">The sequence shown here is derived from an EMBL/GenBank/DDBJ whole genome shotgun (WGS) entry which is preliminary data.</text>
</comment>
<feature type="compositionally biased region" description="Gly residues" evidence="1">
    <location>
        <begin position="33"/>
        <end position="42"/>
    </location>
</feature>
<evidence type="ECO:0000313" key="3">
    <source>
        <dbReference type="Proteomes" id="UP000517753"/>
    </source>
</evidence>
<proteinExistence type="predicted"/>
<reference evidence="2 3" key="1">
    <citation type="submission" date="2020-08" db="EMBL/GenBank/DDBJ databases">
        <title>The Agave Microbiome: Exploring the role of microbial communities in plant adaptations to desert environments.</title>
        <authorList>
            <person name="Partida-Martinez L.P."/>
        </authorList>
    </citation>
    <scope>NUCLEOTIDE SEQUENCE [LARGE SCALE GENOMIC DNA]</scope>
    <source>
        <strain evidence="2 3">AS2.3</strain>
    </source>
</reference>
<evidence type="ECO:0000256" key="1">
    <source>
        <dbReference type="SAM" id="MobiDB-lite"/>
    </source>
</evidence>
<organism evidence="2 3">
    <name type="scientific">Sphingomonas melonis</name>
    <dbReference type="NCBI Taxonomy" id="152682"/>
    <lineage>
        <taxon>Bacteria</taxon>
        <taxon>Pseudomonadati</taxon>
        <taxon>Pseudomonadota</taxon>
        <taxon>Alphaproteobacteria</taxon>
        <taxon>Sphingomonadales</taxon>
        <taxon>Sphingomonadaceae</taxon>
        <taxon>Sphingomonas</taxon>
    </lineage>
</organism>
<gene>
    <name evidence="2" type="ORF">HD841_002044</name>
</gene>
<feature type="region of interest" description="Disordered" evidence="1">
    <location>
        <begin position="1"/>
        <end position="49"/>
    </location>
</feature>
<keyword evidence="3" id="KW-1185">Reference proteome</keyword>
<dbReference type="EMBL" id="JACCBY010000002">
    <property type="protein sequence ID" value="NYD90264.1"/>
    <property type="molecule type" value="Genomic_DNA"/>
</dbReference>
<protein>
    <submittedName>
        <fullName evidence="2">Uncharacterized protein</fullName>
    </submittedName>
</protein>